<reference evidence="2" key="1">
    <citation type="submission" date="2022-11" db="EMBL/GenBank/DDBJ databases">
        <title>Centuries of genome instability and evolution in soft-shell clam transmissible cancer (bioRxiv).</title>
        <authorList>
            <person name="Hart S.F.M."/>
            <person name="Yonemitsu M.A."/>
            <person name="Giersch R.M."/>
            <person name="Beal B.F."/>
            <person name="Arriagada G."/>
            <person name="Davis B.W."/>
            <person name="Ostrander E.A."/>
            <person name="Goff S.P."/>
            <person name="Metzger M.J."/>
        </authorList>
    </citation>
    <scope>NUCLEOTIDE SEQUENCE</scope>
    <source>
        <strain evidence="2">MELC-2E11</strain>
        <tissue evidence="2">Siphon/mantle</tissue>
    </source>
</reference>
<evidence type="ECO:0000256" key="1">
    <source>
        <dbReference type="SAM" id="MobiDB-lite"/>
    </source>
</evidence>
<evidence type="ECO:0000313" key="2">
    <source>
        <dbReference type="EMBL" id="WAQ97954.1"/>
    </source>
</evidence>
<proteinExistence type="predicted"/>
<feature type="compositionally biased region" description="Basic and acidic residues" evidence="1">
    <location>
        <begin position="332"/>
        <end position="348"/>
    </location>
</feature>
<feature type="non-terminal residue" evidence="2">
    <location>
        <position position="1"/>
    </location>
</feature>
<accession>A0ABY7DN37</accession>
<organism evidence="2 3">
    <name type="scientific">Mya arenaria</name>
    <name type="common">Soft-shell clam</name>
    <dbReference type="NCBI Taxonomy" id="6604"/>
    <lineage>
        <taxon>Eukaryota</taxon>
        <taxon>Metazoa</taxon>
        <taxon>Spiralia</taxon>
        <taxon>Lophotrochozoa</taxon>
        <taxon>Mollusca</taxon>
        <taxon>Bivalvia</taxon>
        <taxon>Autobranchia</taxon>
        <taxon>Heteroconchia</taxon>
        <taxon>Euheterodonta</taxon>
        <taxon>Imparidentia</taxon>
        <taxon>Neoheterodontei</taxon>
        <taxon>Myida</taxon>
        <taxon>Myoidea</taxon>
        <taxon>Myidae</taxon>
        <taxon>Mya</taxon>
    </lineage>
</organism>
<protein>
    <submittedName>
        <fullName evidence="2">Uncharacterized protein</fullName>
    </submittedName>
</protein>
<feature type="region of interest" description="Disordered" evidence="1">
    <location>
        <begin position="308"/>
        <end position="386"/>
    </location>
</feature>
<gene>
    <name evidence="2" type="ORF">MAR_022327</name>
</gene>
<name>A0ABY7DN37_MYAAR</name>
<evidence type="ECO:0000313" key="3">
    <source>
        <dbReference type="Proteomes" id="UP001164746"/>
    </source>
</evidence>
<keyword evidence="3" id="KW-1185">Reference proteome</keyword>
<dbReference type="EMBL" id="CP111014">
    <property type="protein sequence ID" value="WAQ97954.1"/>
    <property type="molecule type" value="Genomic_DNA"/>
</dbReference>
<sequence>MNSETVSCNMKEKAEKVIICASTDEELKSVEIKMYECLSEVKSKEKIIQAELAQFLNTAECKECLRTKLRNAKIQVAFEIQTDMHLNKIVMYAFISDKLDRALAFIDDCLTVKEFALPKGIDIKSLEMNVTGMASGYDTTKVYLSSSRIIICSFFEKQAEDFKNKVLKNIEHLRPKRAGHVELCSAKARCFKKCYLKNVESVLSQRKGTIKWTETGNGAEYKLVVHIEGDEDDFKFVESMANKIWSETFDFEKVCTDNADMWLLMTGLKHGSNHNFLTTCEERFNCWLDVSKDGEVIPPTKGRSRVSLDSEVVLSSDQSSSSDSEGIGTRPENLRDTEPLLAARERPRIGSQTLTKFQPSDLSDREAMQAALRESLEWPGETSPTE</sequence>
<feature type="compositionally biased region" description="Polar residues" evidence="1">
    <location>
        <begin position="350"/>
        <end position="361"/>
    </location>
</feature>
<feature type="compositionally biased region" description="Low complexity" evidence="1">
    <location>
        <begin position="308"/>
        <end position="325"/>
    </location>
</feature>
<dbReference type="Proteomes" id="UP001164746">
    <property type="component" value="Chromosome 3"/>
</dbReference>